<keyword evidence="2" id="KW-1185">Reference proteome</keyword>
<organism evidence="1 2">
    <name type="scientific">Aromatoleum aromaticum (strain DSM 19018 / LMG 30748 / EbN1)</name>
    <name type="common">Azoarcus sp. (strain EbN1)</name>
    <dbReference type="NCBI Taxonomy" id="76114"/>
    <lineage>
        <taxon>Bacteria</taxon>
        <taxon>Pseudomonadati</taxon>
        <taxon>Pseudomonadota</taxon>
        <taxon>Betaproteobacteria</taxon>
        <taxon>Rhodocyclales</taxon>
        <taxon>Rhodocyclaceae</taxon>
        <taxon>Aromatoleum</taxon>
    </lineage>
</organism>
<name>Q5P242_AROAE</name>
<dbReference type="HOGENOM" id="CLU_3211755_0_0_4"/>
<reference evidence="1 2" key="1">
    <citation type="journal article" date="2005" name="Arch. Microbiol.">
        <title>The genome sequence of an anaerobic aromatic-degrading denitrifying bacterium, strain EbN1.</title>
        <authorList>
            <person name="Rabus R."/>
            <person name="Kube M."/>
            <person name="Heider J."/>
            <person name="Beck A."/>
            <person name="Heitmann K."/>
            <person name="Widdel F."/>
            <person name="Reinhardt R."/>
        </authorList>
    </citation>
    <scope>NUCLEOTIDE SEQUENCE [LARGE SCALE GENOMIC DNA]</scope>
    <source>
        <strain evidence="1 2">EbN1</strain>
    </source>
</reference>
<dbReference type="KEGG" id="eba:ebA4400"/>
<dbReference type="Proteomes" id="UP000006552">
    <property type="component" value="Chromosome"/>
</dbReference>
<evidence type="ECO:0000313" key="2">
    <source>
        <dbReference type="Proteomes" id="UP000006552"/>
    </source>
</evidence>
<dbReference type="STRING" id="76114.ebA4400"/>
<gene>
    <name evidence="1" type="ORF">ebA4400</name>
</gene>
<evidence type="ECO:0000313" key="1">
    <source>
        <dbReference type="EMBL" id="CAI08622.1"/>
    </source>
</evidence>
<protein>
    <submittedName>
        <fullName evidence="1">Uncharacterized protein</fullName>
    </submittedName>
</protein>
<dbReference type="EMBL" id="CR555306">
    <property type="protein sequence ID" value="CAI08622.1"/>
    <property type="molecule type" value="Genomic_DNA"/>
</dbReference>
<dbReference type="AlphaFoldDB" id="Q5P242"/>
<proteinExistence type="predicted"/>
<sequence>MISPLWFERGVCILGHPVRGVKLQLQWCVDSFSLSLGFVLHRQG</sequence>
<accession>Q5P242</accession>